<comment type="caution">
    <text evidence="3">The sequence shown here is derived from an EMBL/GenBank/DDBJ whole genome shotgun (WGS) entry which is preliminary data.</text>
</comment>
<reference evidence="3 4" key="1">
    <citation type="submission" date="2021-03" db="EMBL/GenBank/DDBJ databases">
        <title>Genomic Encyclopedia of Type Strains, Phase IV (KMG-IV): sequencing the most valuable type-strain genomes for metagenomic binning, comparative biology and taxonomic classification.</title>
        <authorList>
            <person name="Goeker M."/>
        </authorList>
    </citation>
    <scope>NUCLEOTIDE SEQUENCE [LARGE SCALE GENOMIC DNA]</scope>
    <source>
        <strain evidence="3 4">DSM 1289</strain>
    </source>
</reference>
<evidence type="ECO:0000259" key="2">
    <source>
        <dbReference type="Pfam" id="PF04073"/>
    </source>
</evidence>
<evidence type="ECO:0000256" key="1">
    <source>
        <dbReference type="ARBA" id="ARBA00010201"/>
    </source>
</evidence>
<dbReference type="Gene3D" id="3.90.960.10">
    <property type="entry name" value="YbaK/aminoacyl-tRNA synthetase-associated domain"/>
    <property type="match status" value="1"/>
</dbReference>
<keyword evidence="3" id="KW-0378">Hydrolase</keyword>
<dbReference type="InterPro" id="IPR007214">
    <property type="entry name" value="YbaK/aa-tRNA-synth-assoc-dom"/>
</dbReference>
<sequence>MENNQLSSEELIENENKVYRTLDGLGVDYDVIEHEPLYTAEELVAIKDIAKGTHCKNLFLRNSKGSEYYLIVVREDKQVDLKLLKDKIGSTRLSFASPGRLLNVLKLTPGSVNPFSLINDEEHKVKLFVDKDILNGENLNFHPNINTKMVNLPLDGFEKFLESLENYRENIEV</sequence>
<evidence type="ECO:0000313" key="4">
    <source>
        <dbReference type="Proteomes" id="UP000767291"/>
    </source>
</evidence>
<feature type="domain" description="YbaK/aminoacyl-tRNA synthetase-associated" evidence="2">
    <location>
        <begin position="34"/>
        <end position="160"/>
    </location>
</feature>
<comment type="similarity">
    <text evidence="1">Belongs to the PRORSD1 family.</text>
</comment>
<dbReference type="Pfam" id="PF04073">
    <property type="entry name" value="tRNA_edit"/>
    <property type="match status" value="1"/>
</dbReference>
<dbReference type="EC" id="3.1.1.-" evidence="3"/>
<dbReference type="PANTHER" id="PTHR31423">
    <property type="entry name" value="YBAK DOMAIN-CONTAINING PROTEIN"/>
    <property type="match status" value="1"/>
</dbReference>
<gene>
    <name evidence="3" type="ORF">J2Z43_000380</name>
</gene>
<dbReference type="PANTHER" id="PTHR31423:SF3">
    <property type="entry name" value="PROLYL-TRNA SYNTHETASE ASSOCIATED DOMAIN-CONTAINING PROTEIN 1-RELATED"/>
    <property type="match status" value="1"/>
</dbReference>
<accession>A0ABS4E7R7</accession>
<organism evidence="3 4">
    <name type="scientific">Metaclostridioides mangenotii</name>
    <dbReference type="NCBI Taxonomy" id="1540"/>
    <lineage>
        <taxon>Bacteria</taxon>
        <taxon>Bacillati</taxon>
        <taxon>Bacillota</taxon>
        <taxon>Clostridia</taxon>
        <taxon>Peptostreptococcales</taxon>
        <taxon>Peptostreptococcaceae</taxon>
        <taxon>Metaclostridioides</taxon>
    </lineage>
</organism>
<dbReference type="Proteomes" id="UP000767291">
    <property type="component" value="Unassembled WGS sequence"/>
</dbReference>
<keyword evidence="4" id="KW-1185">Reference proteome</keyword>
<evidence type="ECO:0000313" key="3">
    <source>
        <dbReference type="EMBL" id="MBP1853990.1"/>
    </source>
</evidence>
<dbReference type="InterPro" id="IPR036754">
    <property type="entry name" value="YbaK/aa-tRNA-synt-asso_dom_sf"/>
</dbReference>
<protein>
    <submittedName>
        <fullName evidence="3">Ala-tRNA(Pro) deacylase</fullName>
        <ecNumber evidence="3">3.1.1.-</ecNumber>
    </submittedName>
</protein>
<dbReference type="SUPFAM" id="SSF55826">
    <property type="entry name" value="YbaK/ProRS associated domain"/>
    <property type="match status" value="1"/>
</dbReference>
<name>A0ABS4E7R7_9FIRM</name>
<dbReference type="GO" id="GO:0016787">
    <property type="term" value="F:hydrolase activity"/>
    <property type="evidence" value="ECO:0007669"/>
    <property type="project" value="UniProtKB-KW"/>
</dbReference>
<dbReference type="CDD" id="cd04335">
    <property type="entry name" value="PrdX_deacylase"/>
    <property type="match status" value="1"/>
</dbReference>
<dbReference type="InterPro" id="IPR040285">
    <property type="entry name" value="ProX/PRXD1"/>
</dbReference>
<dbReference type="RefSeq" id="WP_209455586.1">
    <property type="nucleotide sequence ID" value="NZ_BAAACS010000017.1"/>
</dbReference>
<proteinExistence type="inferred from homology"/>
<dbReference type="EMBL" id="JAGGJX010000001">
    <property type="protein sequence ID" value="MBP1853990.1"/>
    <property type="molecule type" value="Genomic_DNA"/>
</dbReference>